<accession>A0A9X1UQL6</accession>
<dbReference type="RefSeq" id="WP_239741645.1">
    <property type="nucleotide sequence ID" value="NZ_JACSYB010000001.1"/>
</dbReference>
<reference evidence="1" key="1">
    <citation type="submission" date="2021-08" db="EMBL/GenBank/DDBJ databases">
        <title>Complete genome sequence of Moraxella sp strain PS-22.</title>
        <authorList>
            <person name="Das S.K."/>
        </authorList>
    </citation>
    <scope>NUCLEOTIDE SEQUENCE</scope>
    <source>
        <strain evidence="1">PS-22</strain>
    </source>
</reference>
<evidence type="ECO:0000313" key="1">
    <source>
        <dbReference type="EMBL" id="MCG8147159.1"/>
    </source>
</evidence>
<protein>
    <submittedName>
        <fullName evidence="1">Uncharacterized protein</fullName>
    </submittedName>
</protein>
<keyword evidence="2" id="KW-1185">Reference proteome</keyword>
<proteinExistence type="predicted"/>
<dbReference type="EMBL" id="JACSYB010000001">
    <property type="protein sequence ID" value="MCG8147159.1"/>
    <property type="molecule type" value="Genomic_DNA"/>
</dbReference>
<sequence length="60" mass="6814">MTKKKKLFAEGLTATHNIIQSFAQQRFGNITEGFAQWQQAQIDNPPVNTVFIYNPLFSLA</sequence>
<evidence type="ECO:0000313" key="2">
    <source>
        <dbReference type="Proteomes" id="UP001139238"/>
    </source>
</evidence>
<gene>
    <name evidence="1" type="ORF">H9W84_03335</name>
</gene>
<dbReference type="AlphaFoldDB" id="A0A9X1UQL6"/>
<comment type="caution">
    <text evidence="1">The sequence shown here is derived from an EMBL/GenBank/DDBJ whole genome shotgun (WGS) entry which is preliminary data.</text>
</comment>
<organism evidence="1 2">
    <name type="scientific">Moraxella tetraodonis</name>
    <dbReference type="NCBI Taxonomy" id="2767221"/>
    <lineage>
        <taxon>Bacteria</taxon>
        <taxon>Pseudomonadati</taxon>
        <taxon>Pseudomonadota</taxon>
        <taxon>Gammaproteobacteria</taxon>
        <taxon>Moraxellales</taxon>
        <taxon>Moraxellaceae</taxon>
        <taxon>Moraxella</taxon>
    </lineage>
</organism>
<dbReference type="Proteomes" id="UP001139238">
    <property type="component" value="Unassembled WGS sequence"/>
</dbReference>
<name>A0A9X1UQL6_9GAMM</name>